<evidence type="ECO:0000256" key="2">
    <source>
        <dbReference type="SAM" id="Phobius"/>
    </source>
</evidence>
<organism evidence="5 6">
    <name type="scientific">Listeria aquatica</name>
    <dbReference type="NCBI Taxonomy" id="1494960"/>
    <lineage>
        <taxon>Bacteria</taxon>
        <taxon>Bacillati</taxon>
        <taxon>Bacillota</taxon>
        <taxon>Bacilli</taxon>
        <taxon>Bacillales</taxon>
        <taxon>Listeriaceae</taxon>
        <taxon>Listeria</taxon>
    </lineage>
</organism>
<evidence type="ECO:0000313" key="5">
    <source>
        <dbReference type="EMBL" id="MBC1522268.1"/>
    </source>
</evidence>
<evidence type="ECO:0000256" key="1">
    <source>
        <dbReference type="SAM" id="MobiDB-lite"/>
    </source>
</evidence>
<evidence type="ECO:0000259" key="4">
    <source>
        <dbReference type="Pfam" id="PF13731"/>
    </source>
</evidence>
<reference evidence="5 6" key="1">
    <citation type="submission" date="2020-03" db="EMBL/GenBank/DDBJ databases">
        <title>Soil Listeria distribution.</title>
        <authorList>
            <person name="Liao J."/>
            <person name="Wiedmann M."/>
        </authorList>
    </citation>
    <scope>NUCLEOTIDE SEQUENCE [LARGE SCALE GENOMIC DNA]</scope>
    <source>
        <strain evidence="5 6">FSL L7-1507</strain>
    </source>
</reference>
<dbReference type="EMBL" id="JAARRM010000005">
    <property type="protein sequence ID" value="MBC1522268.1"/>
    <property type="molecule type" value="Genomic_DNA"/>
</dbReference>
<feature type="transmembrane region" description="Helical" evidence="2">
    <location>
        <begin position="97"/>
        <end position="115"/>
    </location>
</feature>
<feature type="compositionally biased region" description="Basic and acidic residues" evidence="1">
    <location>
        <begin position="45"/>
        <end position="68"/>
    </location>
</feature>
<name>A0A841ZSM9_9LIST</name>
<dbReference type="Pfam" id="PF13731">
    <property type="entry name" value="WxL"/>
    <property type="match status" value="1"/>
</dbReference>
<keyword evidence="2" id="KW-1133">Transmembrane helix</keyword>
<evidence type="ECO:0000256" key="3">
    <source>
        <dbReference type="SAM" id="SignalP"/>
    </source>
</evidence>
<feature type="chain" id="PRO_5032628579" evidence="3">
    <location>
        <begin position="26"/>
        <end position="364"/>
    </location>
</feature>
<feature type="transmembrane region" description="Helical" evidence="2">
    <location>
        <begin position="127"/>
        <end position="150"/>
    </location>
</feature>
<feature type="compositionally biased region" description="Basic and acidic residues" evidence="1">
    <location>
        <begin position="170"/>
        <end position="179"/>
    </location>
</feature>
<gene>
    <name evidence="5" type="ORF">HB912_11485</name>
</gene>
<feature type="signal peptide" evidence="3">
    <location>
        <begin position="1"/>
        <end position="25"/>
    </location>
</feature>
<feature type="region of interest" description="Disordered" evidence="1">
    <location>
        <begin position="165"/>
        <end position="191"/>
    </location>
</feature>
<feature type="region of interest" description="Disordered" evidence="1">
    <location>
        <begin position="35"/>
        <end position="89"/>
    </location>
</feature>
<keyword evidence="2" id="KW-0812">Transmembrane</keyword>
<dbReference type="Proteomes" id="UP000559885">
    <property type="component" value="Unassembled WGS sequence"/>
</dbReference>
<proteinExistence type="predicted"/>
<dbReference type="InterPro" id="IPR027994">
    <property type="entry name" value="WxL_dom"/>
</dbReference>
<protein>
    <submittedName>
        <fullName evidence="5">LPXTG cell wall anchor domain-containing protein</fullName>
    </submittedName>
</protein>
<dbReference type="AlphaFoldDB" id="A0A841ZSM9"/>
<keyword evidence="3" id="KW-0732">Signal</keyword>
<accession>A0A841ZSM9</accession>
<keyword evidence="2" id="KW-0472">Membrane</keyword>
<sequence length="364" mass="39268">MKKYFAFCLLSLAVLLSFAPFTVSAASYESNVGLTLTGEQPTEPPKSEKPSTVPKEKTKPSTERDRVHSGKVFSGKEASSVKQSGVLPHTGDTSDRWNIVGGVLLLGGIVSYLLCTRRNKPLHRKLTSLLLVSICLTVFLPESLVFSASWNPTANSKADMFYTKNAGETKPVDPDHPGEEVEPDSIPQANPGTKGPLSIDFASNIQFGSHEITGQTENYFAALTPVKVLASGISKKGPNYVQVTDNRGNLGGYRLTVKQNGQLRSDQAVLEGAEMVLLNSTLKSATSKKTPQSFQKIVLDATGESASDVIVAKAGTGAGTWVNTFGTDTEQARKSIQVILPKETKKQAGHYRTTLTWEMIDSPY</sequence>
<dbReference type="RefSeq" id="WP_185374695.1">
    <property type="nucleotide sequence ID" value="NZ_JAARRM010000005.1"/>
</dbReference>
<feature type="domain" description="WxL" evidence="4">
    <location>
        <begin position="153"/>
        <end position="363"/>
    </location>
</feature>
<comment type="caution">
    <text evidence="5">The sequence shown here is derived from an EMBL/GenBank/DDBJ whole genome shotgun (WGS) entry which is preliminary data.</text>
</comment>
<dbReference type="NCBIfam" id="TIGR01167">
    <property type="entry name" value="LPXTG_anchor"/>
    <property type="match status" value="1"/>
</dbReference>
<evidence type="ECO:0000313" key="6">
    <source>
        <dbReference type="Proteomes" id="UP000559885"/>
    </source>
</evidence>